<keyword evidence="8" id="KW-1185">Reference proteome</keyword>
<dbReference type="SUPFAM" id="SSF50249">
    <property type="entry name" value="Nucleic acid-binding proteins"/>
    <property type="match status" value="1"/>
</dbReference>
<dbReference type="InterPro" id="IPR002792">
    <property type="entry name" value="TRAM_dom"/>
</dbReference>
<dbReference type="EMBL" id="CP136051">
    <property type="protein sequence ID" value="WOK07077.1"/>
    <property type="molecule type" value="Genomic_DNA"/>
</dbReference>
<protein>
    <submittedName>
        <fullName evidence="7">23S rRNA (Uracil(1939)-C(5))-methyltransferase RlmD</fullName>
        <ecNumber evidence="7">2.1.1.190</ecNumber>
    </submittedName>
</protein>
<feature type="active site" description="Nucleophile" evidence="4">
    <location>
        <position position="423"/>
    </location>
</feature>
<dbReference type="GO" id="GO:0008168">
    <property type="term" value="F:methyltransferase activity"/>
    <property type="evidence" value="ECO:0007669"/>
    <property type="project" value="UniProtKB-KW"/>
</dbReference>
<evidence type="ECO:0000256" key="4">
    <source>
        <dbReference type="PROSITE-ProRule" id="PRU01024"/>
    </source>
</evidence>
<accession>A0ABZ0IRF6</accession>
<dbReference type="Pfam" id="PF01938">
    <property type="entry name" value="TRAM"/>
    <property type="match status" value="1"/>
</dbReference>
<dbReference type="GO" id="GO:0032259">
    <property type="term" value="P:methylation"/>
    <property type="evidence" value="ECO:0007669"/>
    <property type="project" value="UniProtKB-KW"/>
</dbReference>
<feature type="domain" description="TRAM" evidence="6">
    <location>
        <begin position="1"/>
        <end position="61"/>
    </location>
</feature>
<sequence length="466" mass="53204">MGRGKNIILENITIEAVASEGKCIARHEGQVIFVEQVVPGDVVDLLVFRKKKGFMEARTIKFHTLSPKRVEPFCSHFGTCGGCKWQSLPYDEQLKFKWQQVKDNLERIAKVPLPEINPILGSPDTQYYRNKLEFTFSNHRWLTDEEIQSGADLEKNALGFHVPKRFDRIVDIDTCYLQGDPSNAIRTFVKEETMKAGYPFYDILTHEGWLRNLIIRTASTGQLMVILQVAYKNEDLDNLLGKIKEAFPQITSLMYVINSKGNDTFQDLEVELFHGQDHIMEEMDGLHFKVGPKSFYQTNSKQAEQLYKVAIDMANIQPQELVYDLYTGTGTLAQFAARSAAKVVGLEYVEPAIEDAWINAKLNDLENVHFQAGDIKDLLTEEFMERHGRPQVIITDPPRAGMHTDVTDALYHSGAERIVYVSCNPATQARDIQLLAERYKVVEVQPVDMFPHTHHVENVCLLRLRD</sequence>
<dbReference type="InterPro" id="IPR030391">
    <property type="entry name" value="MeTrfase_TrmA_CS"/>
</dbReference>
<feature type="binding site" evidence="4">
    <location>
        <position position="297"/>
    </location>
    <ligand>
        <name>S-adenosyl-L-methionine</name>
        <dbReference type="ChEBI" id="CHEBI:59789"/>
    </ligand>
</feature>
<dbReference type="PROSITE" id="PS01231">
    <property type="entry name" value="TRMA_2"/>
    <property type="match status" value="1"/>
</dbReference>
<keyword evidence="3 4" id="KW-0949">S-adenosyl-L-methionine</keyword>
<evidence type="ECO:0000256" key="1">
    <source>
        <dbReference type="ARBA" id="ARBA00022603"/>
    </source>
</evidence>
<dbReference type="PANTHER" id="PTHR11061:SF30">
    <property type="entry name" value="TRNA (URACIL(54)-C(5))-METHYLTRANSFERASE"/>
    <property type="match status" value="1"/>
</dbReference>
<proteinExistence type="inferred from homology"/>
<dbReference type="CDD" id="cd02440">
    <property type="entry name" value="AdoMet_MTases"/>
    <property type="match status" value="1"/>
</dbReference>
<dbReference type="NCBIfam" id="TIGR00479">
    <property type="entry name" value="rumA"/>
    <property type="match status" value="1"/>
</dbReference>
<organism evidence="7 8">
    <name type="scientific">Imperialibacter roseus</name>
    <dbReference type="NCBI Taxonomy" id="1324217"/>
    <lineage>
        <taxon>Bacteria</taxon>
        <taxon>Pseudomonadati</taxon>
        <taxon>Bacteroidota</taxon>
        <taxon>Cytophagia</taxon>
        <taxon>Cytophagales</taxon>
        <taxon>Flammeovirgaceae</taxon>
        <taxon>Imperialibacter</taxon>
    </lineage>
</organism>
<dbReference type="InterPro" id="IPR010280">
    <property type="entry name" value="U5_MeTrfase_fam"/>
</dbReference>
<dbReference type="Proteomes" id="UP001302349">
    <property type="component" value="Chromosome"/>
</dbReference>
<evidence type="ECO:0000259" key="6">
    <source>
        <dbReference type="PROSITE" id="PS50926"/>
    </source>
</evidence>
<dbReference type="PROSITE" id="PS50926">
    <property type="entry name" value="TRAM"/>
    <property type="match status" value="1"/>
</dbReference>
<keyword evidence="2 4" id="KW-0808">Transferase</keyword>
<dbReference type="PROSITE" id="PS01230">
    <property type="entry name" value="TRMA_1"/>
    <property type="match status" value="1"/>
</dbReference>
<evidence type="ECO:0000256" key="2">
    <source>
        <dbReference type="ARBA" id="ARBA00022679"/>
    </source>
</evidence>
<dbReference type="EC" id="2.1.1.190" evidence="7"/>
<dbReference type="RefSeq" id="WP_317489766.1">
    <property type="nucleotide sequence ID" value="NZ_CP136051.1"/>
</dbReference>
<evidence type="ECO:0000256" key="3">
    <source>
        <dbReference type="ARBA" id="ARBA00022691"/>
    </source>
</evidence>
<comment type="similarity">
    <text evidence="4">Belongs to the class I-like SAM-binding methyltransferase superfamily. RNA M5U methyltransferase family.</text>
</comment>
<dbReference type="Pfam" id="PF05958">
    <property type="entry name" value="tRNA_U5-meth_tr"/>
    <property type="match status" value="1"/>
</dbReference>
<dbReference type="SUPFAM" id="SSF53335">
    <property type="entry name" value="S-adenosyl-L-methionine-dependent methyltransferases"/>
    <property type="match status" value="1"/>
</dbReference>
<keyword evidence="1 4" id="KW-0489">Methyltransferase</keyword>
<dbReference type="InterPro" id="IPR029063">
    <property type="entry name" value="SAM-dependent_MTases_sf"/>
</dbReference>
<evidence type="ECO:0000313" key="8">
    <source>
        <dbReference type="Proteomes" id="UP001302349"/>
    </source>
</evidence>
<evidence type="ECO:0000256" key="5">
    <source>
        <dbReference type="PROSITE-ProRule" id="PRU10015"/>
    </source>
</evidence>
<dbReference type="Gene3D" id="2.40.50.1070">
    <property type="match status" value="1"/>
</dbReference>
<feature type="binding site" evidence="4">
    <location>
        <position position="347"/>
    </location>
    <ligand>
        <name>S-adenosyl-L-methionine</name>
        <dbReference type="ChEBI" id="CHEBI:59789"/>
    </ligand>
</feature>
<dbReference type="Gene3D" id="2.40.50.140">
    <property type="entry name" value="Nucleic acid-binding proteins"/>
    <property type="match status" value="1"/>
</dbReference>
<dbReference type="PANTHER" id="PTHR11061">
    <property type="entry name" value="RNA M5U METHYLTRANSFERASE"/>
    <property type="match status" value="1"/>
</dbReference>
<evidence type="ECO:0000313" key="7">
    <source>
        <dbReference type="EMBL" id="WOK07077.1"/>
    </source>
</evidence>
<gene>
    <name evidence="7" type="primary">rlmD</name>
    <name evidence="7" type="ORF">RT717_00390</name>
</gene>
<feature type="binding site" evidence="4">
    <location>
        <position position="396"/>
    </location>
    <ligand>
        <name>S-adenosyl-L-methionine</name>
        <dbReference type="ChEBI" id="CHEBI:59789"/>
    </ligand>
</feature>
<dbReference type="PROSITE" id="PS51687">
    <property type="entry name" value="SAM_MT_RNA_M5U"/>
    <property type="match status" value="1"/>
</dbReference>
<name>A0ABZ0IRF6_9BACT</name>
<dbReference type="Gene3D" id="3.40.50.150">
    <property type="entry name" value="Vaccinia Virus protein VP39"/>
    <property type="match status" value="1"/>
</dbReference>
<reference evidence="7 8" key="1">
    <citation type="journal article" date="2023" name="Microbiol. Resour. Announc.">
        <title>Complete Genome Sequence of Imperialibacter roseus strain P4T.</title>
        <authorList>
            <person name="Tizabi D.R."/>
            <person name="Bachvaroff T."/>
            <person name="Hill R.T."/>
        </authorList>
    </citation>
    <scope>NUCLEOTIDE SEQUENCE [LARGE SCALE GENOMIC DNA]</scope>
    <source>
        <strain evidence="7 8">P4T</strain>
    </source>
</reference>
<dbReference type="InterPro" id="IPR012340">
    <property type="entry name" value="NA-bd_OB-fold"/>
</dbReference>
<dbReference type="InterPro" id="IPR030390">
    <property type="entry name" value="MeTrfase_TrmA_AS"/>
</dbReference>
<feature type="binding site" evidence="4">
    <location>
        <position position="326"/>
    </location>
    <ligand>
        <name>S-adenosyl-L-methionine</name>
        <dbReference type="ChEBI" id="CHEBI:59789"/>
    </ligand>
</feature>
<feature type="active site" evidence="5">
    <location>
        <position position="423"/>
    </location>
</feature>